<sequence>MSTSPRVVLTALLLGSAAALASCGDDQAASTEPASEGTSVAPTSEPAPETTAAPEPERLIVDVINGFHRAVDANKGKRACALLTSELQGVYAQNPGASDCPGGISHLHDELGKTKLSALKFAPADVEIMKRGKEAVVSHKRIAKRNGTDPEKTNSYNLERERGGWKISYIG</sequence>
<protein>
    <recommendedName>
        <fullName evidence="5">DUF4878 domain-containing protein</fullName>
    </recommendedName>
</protein>
<feature type="region of interest" description="Disordered" evidence="1">
    <location>
        <begin position="26"/>
        <end position="55"/>
    </location>
</feature>
<accession>A0ABW2BTZ0</accession>
<comment type="caution">
    <text evidence="3">The sequence shown here is derived from an EMBL/GenBank/DDBJ whole genome shotgun (WGS) entry which is preliminary data.</text>
</comment>
<reference evidence="4" key="1">
    <citation type="journal article" date="2019" name="Int. J. Syst. Evol. Microbiol.">
        <title>The Global Catalogue of Microorganisms (GCM) 10K type strain sequencing project: providing services to taxonomists for standard genome sequencing and annotation.</title>
        <authorList>
            <consortium name="The Broad Institute Genomics Platform"/>
            <consortium name="The Broad Institute Genome Sequencing Center for Infectious Disease"/>
            <person name="Wu L."/>
            <person name="Ma J."/>
        </authorList>
    </citation>
    <scope>NUCLEOTIDE SEQUENCE [LARGE SCALE GENOMIC DNA]</scope>
    <source>
        <strain evidence="4">KCTC 32255</strain>
    </source>
</reference>
<dbReference type="EMBL" id="JBHSXX010000001">
    <property type="protein sequence ID" value="MFC6865867.1"/>
    <property type="molecule type" value="Genomic_DNA"/>
</dbReference>
<proteinExistence type="predicted"/>
<dbReference type="PROSITE" id="PS51257">
    <property type="entry name" value="PROKAR_LIPOPROTEIN"/>
    <property type="match status" value="1"/>
</dbReference>
<feature type="compositionally biased region" description="Low complexity" evidence="1">
    <location>
        <begin position="41"/>
        <end position="54"/>
    </location>
</feature>
<feature type="chain" id="PRO_5046400156" description="DUF4878 domain-containing protein" evidence="2">
    <location>
        <begin position="22"/>
        <end position="171"/>
    </location>
</feature>
<evidence type="ECO:0000256" key="2">
    <source>
        <dbReference type="SAM" id="SignalP"/>
    </source>
</evidence>
<evidence type="ECO:0000256" key="1">
    <source>
        <dbReference type="SAM" id="MobiDB-lite"/>
    </source>
</evidence>
<keyword evidence="4" id="KW-1185">Reference proteome</keyword>
<organism evidence="3 4">
    <name type="scientific">Haloechinothrix salitolerans</name>
    <dbReference type="NCBI Taxonomy" id="926830"/>
    <lineage>
        <taxon>Bacteria</taxon>
        <taxon>Bacillati</taxon>
        <taxon>Actinomycetota</taxon>
        <taxon>Actinomycetes</taxon>
        <taxon>Pseudonocardiales</taxon>
        <taxon>Pseudonocardiaceae</taxon>
        <taxon>Haloechinothrix</taxon>
    </lineage>
</organism>
<evidence type="ECO:0000313" key="3">
    <source>
        <dbReference type="EMBL" id="MFC6865867.1"/>
    </source>
</evidence>
<gene>
    <name evidence="3" type="ORF">ACFQGD_01765</name>
</gene>
<name>A0ABW2BTZ0_9PSEU</name>
<dbReference type="RefSeq" id="WP_345402719.1">
    <property type="nucleotide sequence ID" value="NZ_BAABLA010000111.1"/>
</dbReference>
<evidence type="ECO:0008006" key="5">
    <source>
        <dbReference type="Google" id="ProtNLM"/>
    </source>
</evidence>
<feature type="compositionally biased region" description="Polar residues" evidence="1">
    <location>
        <begin position="28"/>
        <end position="40"/>
    </location>
</feature>
<evidence type="ECO:0000313" key="4">
    <source>
        <dbReference type="Proteomes" id="UP001596337"/>
    </source>
</evidence>
<feature type="signal peptide" evidence="2">
    <location>
        <begin position="1"/>
        <end position="21"/>
    </location>
</feature>
<keyword evidence="2" id="KW-0732">Signal</keyword>
<dbReference type="Proteomes" id="UP001596337">
    <property type="component" value="Unassembled WGS sequence"/>
</dbReference>